<keyword evidence="1" id="KW-0732">Signal</keyword>
<dbReference type="RefSeq" id="WP_184174556.1">
    <property type="nucleotide sequence ID" value="NZ_JACHGF010000003.1"/>
</dbReference>
<organism evidence="3 4">
    <name type="scientific">Rhabdobacter roseus</name>
    <dbReference type="NCBI Taxonomy" id="1655419"/>
    <lineage>
        <taxon>Bacteria</taxon>
        <taxon>Pseudomonadati</taxon>
        <taxon>Bacteroidota</taxon>
        <taxon>Cytophagia</taxon>
        <taxon>Cytophagales</taxon>
        <taxon>Cytophagaceae</taxon>
        <taxon>Rhabdobacter</taxon>
    </lineage>
</organism>
<dbReference type="PANTHER" id="PTHR12110:SF21">
    <property type="entry name" value="XYLOSE ISOMERASE-LIKE TIM BARREL DOMAIN-CONTAINING PROTEIN"/>
    <property type="match status" value="1"/>
</dbReference>
<dbReference type="EMBL" id="JACHGF010000003">
    <property type="protein sequence ID" value="MBB5284638.1"/>
    <property type="molecule type" value="Genomic_DNA"/>
</dbReference>
<evidence type="ECO:0000313" key="3">
    <source>
        <dbReference type="EMBL" id="MBB5284638.1"/>
    </source>
</evidence>
<feature type="signal peptide" evidence="1">
    <location>
        <begin position="1"/>
        <end position="27"/>
    </location>
</feature>
<dbReference type="SUPFAM" id="SSF51658">
    <property type="entry name" value="Xylose isomerase-like"/>
    <property type="match status" value="1"/>
</dbReference>
<proteinExistence type="predicted"/>
<feature type="chain" id="PRO_5032495718" evidence="1">
    <location>
        <begin position="28"/>
        <end position="311"/>
    </location>
</feature>
<dbReference type="PANTHER" id="PTHR12110">
    <property type="entry name" value="HYDROXYPYRUVATE ISOMERASE"/>
    <property type="match status" value="1"/>
</dbReference>
<dbReference type="Pfam" id="PF01261">
    <property type="entry name" value="AP_endonuc_2"/>
    <property type="match status" value="1"/>
</dbReference>
<protein>
    <submittedName>
        <fullName evidence="3">Sugar phosphate isomerase/epimerase</fullName>
    </submittedName>
</protein>
<dbReference type="Proteomes" id="UP000557307">
    <property type="component" value="Unassembled WGS sequence"/>
</dbReference>
<reference evidence="3 4" key="1">
    <citation type="submission" date="2020-08" db="EMBL/GenBank/DDBJ databases">
        <title>Genomic Encyclopedia of Type Strains, Phase IV (KMG-IV): sequencing the most valuable type-strain genomes for metagenomic binning, comparative biology and taxonomic classification.</title>
        <authorList>
            <person name="Goeker M."/>
        </authorList>
    </citation>
    <scope>NUCLEOTIDE SEQUENCE [LARGE SCALE GENOMIC DNA]</scope>
    <source>
        <strain evidence="3 4">DSM 105074</strain>
    </source>
</reference>
<dbReference type="InterPro" id="IPR036237">
    <property type="entry name" value="Xyl_isomerase-like_sf"/>
</dbReference>
<keyword evidence="3" id="KW-0413">Isomerase</keyword>
<dbReference type="InterPro" id="IPR013022">
    <property type="entry name" value="Xyl_isomerase-like_TIM-brl"/>
</dbReference>
<dbReference type="Gene3D" id="3.20.20.150">
    <property type="entry name" value="Divalent-metal-dependent TIM barrel enzymes"/>
    <property type="match status" value="1"/>
</dbReference>
<comment type="caution">
    <text evidence="3">The sequence shown here is derived from an EMBL/GenBank/DDBJ whole genome shotgun (WGS) entry which is preliminary data.</text>
</comment>
<gene>
    <name evidence="3" type="ORF">HNQ92_002781</name>
</gene>
<evidence type="ECO:0000259" key="2">
    <source>
        <dbReference type="Pfam" id="PF01261"/>
    </source>
</evidence>
<dbReference type="AlphaFoldDB" id="A0A840TWQ5"/>
<accession>A0A840TWQ5</accession>
<evidence type="ECO:0000256" key="1">
    <source>
        <dbReference type="SAM" id="SignalP"/>
    </source>
</evidence>
<keyword evidence="4" id="KW-1185">Reference proteome</keyword>
<evidence type="ECO:0000313" key="4">
    <source>
        <dbReference type="Proteomes" id="UP000557307"/>
    </source>
</evidence>
<name>A0A840TWQ5_9BACT</name>
<feature type="domain" description="Xylose isomerase-like TIM barrel" evidence="2">
    <location>
        <begin position="67"/>
        <end position="302"/>
    </location>
</feature>
<dbReference type="GO" id="GO:0016853">
    <property type="term" value="F:isomerase activity"/>
    <property type="evidence" value="ECO:0007669"/>
    <property type="project" value="UniProtKB-KW"/>
</dbReference>
<sequence length="311" mass="34309">MDRRTFTKKAIQAAALAGLTATLPAFGAAPKPYVRLGGPLFEKYQNPDEWVAALRKEGYRAAYCPVPVGTAPELIKAYAQAARQAGIVIAEVGAWSNPISPDAKMAGEAFKKCVDSLALAEAIGANCCVNISGSKNPQHWAGPHKDNLTESTFDEIVEVTRKILAEVQPTRTYFALEPMPWTYPDSADSYLRLVKAIDHPRFGVHLDPMNLIVSPRSFYDNAALIRECFKKLGPHIRSCHGKDIILKEDTYTPQLFECRPGLGTLDYTVFLTELSRLRDIPLMLEHLSTADEYRQAAAYVRSVGEQVGVQV</sequence>
<dbReference type="InterPro" id="IPR050312">
    <property type="entry name" value="IolE/XylAMocC-like"/>
</dbReference>